<dbReference type="GO" id="GO:0016989">
    <property type="term" value="F:sigma factor antagonist activity"/>
    <property type="evidence" value="ECO:0007669"/>
    <property type="project" value="InterPro"/>
</dbReference>
<dbReference type="CDD" id="cd16328">
    <property type="entry name" value="RseA_N"/>
    <property type="match status" value="1"/>
</dbReference>
<feature type="transmembrane region" description="Helical" evidence="1">
    <location>
        <begin position="100"/>
        <end position="121"/>
    </location>
</feature>
<dbReference type="InterPro" id="IPR036147">
    <property type="entry name" value="Anti-sigma_E_RseA_N_sf"/>
</dbReference>
<organism evidence="3 4">
    <name type="scientific">Lamprobacter modestohalophilus</name>
    <dbReference type="NCBI Taxonomy" id="1064514"/>
    <lineage>
        <taxon>Bacteria</taxon>
        <taxon>Pseudomonadati</taxon>
        <taxon>Pseudomonadota</taxon>
        <taxon>Gammaproteobacteria</taxon>
        <taxon>Chromatiales</taxon>
        <taxon>Chromatiaceae</taxon>
        <taxon>Lamprobacter</taxon>
    </lineage>
</organism>
<dbReference type="RefSeq" id="WP_200238599.1">
    <property type="nucleotide sequence ID" value="NZ_NRRY01000003.1"/>
</dbReference>
<evidence type="ECO:0000259" key="2">
    <source>
        <dbReference type="Pfam" id="PF03872"/>
    </source>
</evidence>
<keyword evidence="1" id="KW-0812">Transmembrane</keyword>
<keyword evidence="1" id="KW-0472">Membrane</keyword>
<dbReference type="EMBL" id="NRRY01000003">
    <property type="protein sequence ID" value="MBK1617456.1"/>
    <property type="molecule type" value="Genomic_DNA"/>
</dbReference>
<reference evidence="3 4" key="1">
    <citation type="journal article" date="2020" name="Microorganisms">
        <title>Osmotic Adaptation and Compatible Solute Biosynthesis of Phototrophic Bacteria as Revealed from Genome Analyses.</title>
        <authorList>
            <person name="Imhoff J.F."/>
            <person name="Rahn T."/>
            <person name="Kunzel S."/>
            <person name="Keller A."/>
            <person name="Neulinger S.C."/>
        </authorList>
    </citation>
    <scope>NUCLEOTIDE SEQUENCE [LARGE SCALE GENOMIC DNA]</scope>
    <source>
        <strain evidence="3 4">DSM 25653</strain>
    </source>
</reference>
<dbReference type="AlphaFoldDB" id="A0A9X0W614"/>
<evidence type="ECO:0000313" key="3">
    <source>
        <dbReference type="EMBL" id="MBK1617456.1"/>
    </source>
</evidence>
<comment type="caution">
    <text evidence="3">The sequence shown here is derived from an EMBL/GenBank/DDBJ whole genome shotgun (WGS) entry which is preliminary data.</text>
</comment>
<sequence>MTTSTSDQRYLAALIDGEPGPGGFEAAIDAVERDAALRARFERGILIGQLLRAEPAMPAARAVSAGVAAALASEPVVMRPSKRQSSGQSSGRSSPINRPAVGLAIAASLVAVAVMVGPGLMTGSGLEPSLESSPIAQSDPAAVQASAALSESMTRRESVVPSEPMVERWALDEPVGSTALDALLVDHRERASASGLTGFIPYAAVVGPSGVR</sequence>
<dbReference type="Pfam" id="PF03872">
    <property type="entry name" value="RseA_N"/>
    <property type="match status" value="1"/>
</dbReference>
<protein>
    <recommendedName>
        <fullName evidence="2">Anti sigma-E protein RseA N-terminal domain-containing protein</fullName>
    </recommendedName>
</protein>
<feature type="domain" description="Anti sigma-E protein RseA N-terminal" evidence="2">
    <location>
        <begin position="11"/>
        <end position="86"/>
    </location>
</feature>
<dbReference type="InterPro" id="IPR005572">
    <property type="entry name" value="Anti-sigma_E_RseA_N"/>
</dbReference>
<keyword evidence="1" id="KW-1133">Transmembrane helix</keyword>
<evidence type="ECO:0000313" key="4">
    <source>
        <dbReference type="Proteomes" id="UP001138768"/>
    </source>
</evidence>
<name>A0A9X0W614_9GAMM</name>
<proteinExistence type="predicted"/>
<evidence type="ECO:0000256" key="1">
    <source>
        <dbReference type="SAM" id="Phobius"/>
    </source>
</evidence>
<keyword evidence="4" id="KW-1185">Reference proteome</keyword>
<dbReference type="Gene3D" id="1.10.10.880">
    <property type="entry name" value="Anti sigma-E protein RseA, N-terminal domain"/>
    <property type="match status" value="1"/>
</dbReference>
<dbReference type="Proteomes" id="UP001138768">
    <property type="component" value="Unassembled WGS sequence"/>
</dbReference>
<accession>A0A9X0W614</accession>
<gene>
    <name evidence="3" type="ORF">CKO42_03100</name>
</gene>